<evidence type="ECO:0000313" key="2">
    <source>
        <dbReference type="EMBL" id="MBC6003677.1"/>
    </source>
</evidence>
<dbReference type="RefSeq" id="WP_147543575.1">
    <property type="nucleotide sequence ID" value="NZ_JACRWD010000001.1"/>
</dbReference>
<proteinExistence type="predicted"/>
<reference evidence="2 3" key="1">
    <citation type="submission" date="2020-08" db="EMBL/GenBank/DDBJ databases">
        <authorList>
            <person name="Liu C."/>
            <person name="Sun Q."/>
        </authorList>
    </citation>
    <scope>NUCLEOTIDE SEQUENCE [LARGE SCALE GENOMIC DNA]</scope>
    <source>
        <strain evidence="2 3">NSJ-45</strain>
    </source>
</reference>
<protein>
    <submittedName>
        <fullName evidence="2">Uncharacterized protein</fullName>
    </submittedName>
</protein>
<evidence type="ECO:0000313" key="3">
    <source>
        <dbReference type="Proteomes" id="UP000611796"/>
    </source>
</evidence>
<comment type="caution">
    <text evidence="2">The sequence shown here is derived from an EMBL/GenBank/DDBJ whole genome shotgun (WGS) entry which is preliminary data.</text>
</comment>
<keyword evidence="1" id="KW-0812">Transmembrane</keyword>
<keyword evidence="1" id="KW-0472">Membrane</keyword>
<name>A0ABR7K3V5_9FIRM</name>
<feature type="transmembrane region" description="Helical" evidence="1">
    <location>
        <begin position="80"/>
        <end position="98"/>
    </location>
</feature>
<keyword evidence="1" id="KW-1133">Transmembrane helix</keyword>
<organism evidence="2 3">
    <name type="scientific">Paeniclostridium hominis</name>
    <dbReference type="NCBI Taxonomy" id="2764329"/>
    <lineage>
        <taxon>Bacteria</taxon>
        <taxon>Bacillati</taxon>
        <taxon>Bacillota</taxon>
        <taxon>Clostridia</taxon>
        <taxon>Peptostreptococcales</taxon>
        <taxon>Peptostreptococcaceae</taxon>
        <taxon>Paeniclostridium</taxon>
    </lineage>
</organism>
<sequence length="101" mass="11762">MNNKSNDKLGKFLFYFSILISLLIIYFCTKNGNIKENLNNGNWFNTLGLILVNILNIYGGIKSKNNNEDVIFNTYRIKGCMFMLTSIIIFDFIPRLYFTLV</sequence>
<gene>
    <name evidence="2" type="ORF">H8891_07670</name>
</gene>
<keyword evidence="3" id="KW-1185">Reference proteome</keyword>
<accession>A0ABR7K3V5</accession>
<dbReference type="Proteomes" id="UP000611796">
    <property type="component" value="Unassembled WGS sequence"/>
</dbReference>
<evidence type="ECO:0000256" key="1">
    <source>
        <dbReference type="SAM" id="Phobius"/>
    </source>
</evidence>
<feature type="transmembrane region" description="Helical" evidence="1">
    <location>
        <begin position="12"/>
        <end position="29"/>
    </location>
</feature>
<dbReference type="EMBL" id="JACRWD010000001">
    <property type="protein sequence ID" value="MBC6003677.1"/>
    <property type="molecule type" value="Genomic_DNA"/>
</dbReference>
<feature type="transmembrane region" description="Helical" evidence="1">
    <location>
        <begin position="41"/>
        <end position="59"/>
    </location>
</feature>